<reference evidence="1" key="1">
    <citation type="submission" date="2025-08" db="UniProtKB">
        <authorList>
            <consortium name="Ensembl"/>
        </authorList>
    </citation>
    <scope>IDENTIFICATION</scope>
</reference>
<accession>A0A672MR74</accession>
<name>A0A672MR74_SINGR</name>
<dbReference type="Ensembl" id="ENSSGRT00000042427.1">
    <property type="protein sequence ID" value="ENSSGRP00000039573.1"/>
    <property type="gene ID" value="ENSSGRG00000021626.1"/>
</dbReference>
<reference evidence="1" key="2">
    <citation type="submission" date="2025-09" db="UniProtKB">
        <authorList>
            <consortium name="Ensembl"/>
        </authorList>
    </citation>
    <scope>IDENTIFICATION</scope>
</reference>
<evidence type="ECO:0000313" key="2">
    <source>
        <dbReference type="Proteomes" id="UP000472262"/>
    </source>
</evidence>
<sequence>MKNVVDEYEITVKTGKPLKMSVLFPNADKVEKNSSGAWREVWSRTDGVQSDRLNVTDGNLIIKAFTASDAGTYRVLDSKEKTLITVTVTGEKLRFVEMLFIKHLDS</sequence>
<proteinExistence type="predicted"/>
<protein>
    <recommendedName>
        <fullName evidence="3">Immunoglobulin subtype domain-containing protein</fullName>
    </recommendedName>
</protein>
<organism evidence="1 2">
    <name type="scientific">Sinocyclocheilus grahami</name>
    <name type="common">Dianchi golden-line fish</name>
    <name type="synonym">Barbus grahami</name>
    <dbReference type="NCBI Taxonomy" id="75366"/>
    <lineage>
        <taxon>Eukaryota</taxon>
        <taxon>Metazoa</taxon>
        <taxon>Chordata</taxon>
        <taxon>Craniata</taxon>
        <taxon>Vertebrata</taxon>
        <taxon>Euteleostomi</taxon>
        <taxon>Actinopterygii</taxon>
        <taxon>Neopterygii</taxon>
        <taxon>Teleostei</taxon>
        <taxon>Ostariophysi</taxon>
        <taxon>Cypriniformes</taxon>
        <taxon>Cyprinidae</taxon>
        <taxon>Cyprininae</taxon>
        <taxon>Sinocyclocheilus</taxon>
    </lineage>
</organism>
<evidence type="ECO:0008006" key="3">
    <source>
        <dbReference type="Google" id="ProtNLM"/>
    </source>
</evidence>
<keyword evidence="2" id="KW-1185">Reference proteome</keyword>
<dbReference type="Proteomes" id="UP000472262">
    <property type="component" value="Unassembled WGS sequence"/>
</dbReference>
<dbReference type="InParanoid" id="A0A672MR74"/>
<evidence type="ECO:0000313" key="1">
    <source>
        <dbReference type="Ensembl" id="ENSSGRP00000039573.1"/>
    </source>
</evidence>
<dbReference type="AlphaFoldDB" id="A0A672MR74"/>